<evidence type="ECO:0000256" key="1">
    <source>
        <dbReference type="ARBA" id="ARBA00009820"/>
    </source>
</evidence>
<feature type="transmembrane region" description="Helical" evidence="2">
    <location>
        <begin position="12"/>
        <end position="31"/>
    </location>
</feature>
<dbReference type="EMBL" id="JBHLVO010000040">
    <property type="protein sequence ID" value="MFC0274607.1"/>
    <property type="molecule type" value="Genomic_DNA"/>
</dbReference>
<dbReference type="Pfam" id="PF16472">
    <property type="entry name" value="DUF5050"/>
    <property type="match status" value="1"/>
</dbReference>
<accession>A0ABV6GLN2</accession>
<dbReference type="SUPFAM" id="SSF69304">
    <property type="entry name" value="Tricorn protease N-terminal domain"/>
    <property type="match status" value="1"/>
</dbReference>
<evidence type="ECO:0000313" key="5">
    <source>
        <dbReference type="Proteomes" id="UP001589854"/>
    </source>
</evidence>
<evidence type="ECO:0000259" key="3">
    <source>
        <dbReference type="Pfam" id="PF16472"/>
    </source>
</evidence>
<dbReference type="PANTHER" id="PTHR36842:SF1">
    <property type="entry name" value="PROTEIN TOLB"/>
    <property type="match status" value="1"/>
</dbReference>
<dbReference type="InterPro" id="IPR011042">
    <property type="entry name" value="6-blade_b-propeller_TolB-like"/>
</dbReference>
<dbReference type="Proteomes" id="UP001589854">
    <property type="component" value="Unassembled WGS sequence"/>
</dbReference>
<feature type="domain" description="Prolow-density lipoprotein receptor-related protein 1-like beta-propeller" evidence="3">
    <location>
        <begin position="41"/>
        <end position="222"/>
    </location>
</feature>
<protein>
    <submittedName>
        <fullName evidence="4">TolB family protein</fullName>
    </submittedName>
</protein>
<name>A0ABV6GLN2_9BACI</name>
<dbReference type="InterPro" id="IPR011659">
    <property type="entry name" value="WD40"/>
</dbReference>
<gene>
    <name evidence="4" type="ORF">ACFFIX_25095</name>
</gene>
<keyword evidence="5" id="KW-1185">Reference proteome</keyword>
<evidence type="ECO:0000256" key="2">
    <source>
        <dbReference type="SAM" id="Phobius"/>
    </source>
</evidence>
<evidence type="ECO:0000313" key="4">
    <source>
        <dbReference type="EMBL" id="MFC0274607.1"/>
    </source>
</evidence>
<organism evidence="4 5">
    <name type="scientific">Metabacillus herbersteinensis</name>
    <dbReference type="NCBI Taxonomy" id="283816"/>
    <lineage>
        <taxon>Bacteria</taxon>
        <taxon>Bacillati</taxon>
        <taxon>Bacillota</taxon>
        <taxon>Bacilli</taxon>
        <taxon>Bacillales</taxon>
        <taxon>Bacillaceae</taxon>
        <taxon>Metabacillus</taxon>
    </lineage>
</organism>
<comment type="similarity">
    <text evidence="1">Belongs to the TolB family.</text>
</comment>
<sequence>MELKKTRKSFLYIGSCFSVIIIVLFIMFTLMNEKQRYGLSNSVSISPNDDRIVFSYFQKDIASIYSAKVDGTNVKRLTFPNEESHMNPIYSPDGSKILFLLYPKKHFSYICLMDADGTNIRPIKNIKQNEIIEGIFSPDGQTIYFIMGNRIFEDRMVDLDIYSIGVDGTNFTRLSNIDSFQMSDLSITSDGKRLLFYSFHQDKEQFYFLNLDSKRIQAFNPEGNFDEQIFSNPKISPDNKWLAFSAVPGNWKRGNFEYELFVMDFQNRKSRQLTHLKSSVEEPSFFHTEQKILFIHDQNWTKSPAKYEIMEINLNGSGLRKIELDLSEF</sequence>
<comment type="caution">
    <text evidence="4">The sequence shown here is derived from an EMBL/GenBank/DDBJ whole genome shotgun (WGS) entry which is preliminary data.</text>
</comment>
<keyword evidence="2" id="KW-1133">Transmembrane helix</keyword>
<keyword evidence="2" id="KW-0812">Transmembrane</keyword>
<reference evidence="4 5" key="1">
    <citation type="submission" date="2024-09" db="EMBL/GenBank/DDBJ databases">
        <authorList>
            <person name="Sun Q."/>
            <person name="Mori K."/>
        </authorList>
    </citation>
    <scope>NUCLEOTIDE SEQUENCE [LARGE SCALE GENOMIC DNA]</scope>
    <source>
        <strain evidence="4 5">CCM 7228</strain>
    </source>
</reference>
<dbReference type="Pfam" id="PF07676">
    <property type="entry name" value="PD40"/>
    <property type="match status" value="1"/>
</dbReference>
<proteinExistence type="inferred from homology"/>
<dbReference type="Gene3D" id="2.120.10.30">
    <property type="entry name" value="TolB, C-terminal domain"/>
    <property type="match status" value="2"/>
</dbReference>
<keyword evidence="2" id="KW-0472">Membrane</keyword>
<dbReference type="InterPro" id="IPR032485">
    <property type="entry name" value="LRP1-like_beta_prop"/>
</dbReference>
<dbReference type="PANTHER" id="PTHR36842">
    <property type="entry name" value="PROTEIN TOLB HOMOLOG"/>
    <property type="match status" value="1"/>
</dbReference>